<dbReference type="InterPro" id="IPR052709">
    <property type="entry name" value="Transposase-MT_Hybrid"/>
</dbReference>
<dbReference type="InterPro" id="IPR036397">
    <property type="entry name" value="RNaseH_sf"/>
</dbReference>
<dbReference type="Gene3D" id="3.30.420.10">
    <property type="entry name" value="Ribonuclease H-like superfamily/Ribonuclease H"/>
    <property type="match status" value="1"/>
</dbReference>
<proteinExistence type="predicted"/>
<reference evidence="2 3" key="1">
    <citation type="submission" date="2024-03" db="EMBL/GenBank/DDBJ databases">
        <title>The genome assembly and annotation of the cricket Gryllus longicercus Weissman &amp; Gray.</title>
        <authorList>
            <person name="Szrajer S."/>
            <person name="Gray D."/>
            <person name="Ylla G."/>
        </authorList>
    </citation>
    <scope>NUCLEOTIDE SEQUENCE [LARGE SCALE GENOMIC DNA]</scope>
    <source>
        <strain evidence="2">DAG 2021-001</strain>
        <tissue evidence="2">Whole body minus gut</tissue>
    </source>
</reference>
<keyword evidence="3" id="KW-1185">Reference proteome</keyword>
<feature type="domain" description="Tc1-like transposase DDE" evidence="1">
    <location>
        <begin position="94"/>
        <end position="187"/>
    </location>
</feature>
<evidence type="ECO:0000259" key="1">
    <source>
        <dbReference type="Pfam" id="PF13358"/>
    </source>
</evidence>
<protein>
    <recommendedName>
        <fullName evidence="1">Tc1-like transposase DDE domain-containing protein</fullName>
    </recommendedName>
</protein>
<gene>
    <name evidence="2" type="ORF">R5R35_005293</name>
</gene>
<dbReference type="PANTHER" id="PTHR46060:SF1">
    <property type="entry name" value="MARINER MOS1 TRANSPOSASE-LIKE PROTEIN"/>
    <property type="match status" value="1"/>
</dbReference>
<dbReference type="Pfam" id="PF13358">
    <property type="entry name" value="DDE_3"/>
    <property type="match status" value="1"/>
</dbReference>
<dbReference type="AlphaFoldDB" id="A0AAN9VQW1"/>
<dbReference type="EMBL" id="JAZDUA010000105">
    <property type="protein sequence ID" value="KAK7867951.1"/>
    <property type="molecule type" value="Genomic_DNA"/>
</dbReference>
<comment type="caution">
    <text evidence="2">The sequence shown here is derived from an EMBL/GenBank/DDBJ whole genome shotgun (WGS) entry which is preliminary data.</text>
</comment>
<name>A0AAN9VQW1_9ORTH</name>
<dbReference type="GO" id="GO:0003676">
    <property type="term" value="F:nucleic acid binding"/>
    <property type="evidence" value="ECO:0007669"/>
    <property type="project" value="InterPro"/>
</dbReference>
<evidence type="ECO:0000313" key="3">
    <source>
        <dbReference type="Proteomes" id="UP001378592"/>
    </source>
</evidence>
<evidence type="ECO:0000313" key="2">
    <source>
        <dbReference type="EMBL" id="KAK7867951.1"/>
    </source>
</evidence>
<dbReference type="PANTHER" id="PTHR46060">
    <property type="entry name" value="MARINER MOS1 TRANSPOSASE-LIKE PROTEIN"/>
    <property type="match status" value="1"/>
</dbReference>
<organism evidence="2 3">
    <name type="scientific">Gryllus longicercus</name>
    <dbReference type="NCBI Taxonomy" id="2509291"/>
    <lineage>
        <taxon>Eukaryota</taxon>
        <taxon>Metazoa</taxon>
        <taxon>Ecdysozoa</taxon>
        <taxon>Arthropoda</taxon>
        <taxon>Hexapoda</taxon>
        <taxon>Insecta</taxon>
        <taxon>Pterygota</taxon>
        <taxon>Neoptera</taxon>
        <taxon>Polyneoptera</taxon>
        <taxon>Orthoptera</taxon>
        <taxon>Ensifera</taxon>
        <taxon>Gryllidea</taxon>
        <taxon>Grylloidea</taxon>
        <taxon>Gryllidae</taxon>
        <taxon>Gryllinae</taxon>
        <taxon>Gryllus</taxon>
    </lineage>
</organism>
<dbReference type="Proteomes" id="UP001378592">
    <property type="component" value="Unassembled WGS sequence"/>
</dbReference>
<dbReference type="InterPro" id="IPR038717">
    <property type="entry name" value="Tc1-like_DDE_dom"/>
</dbReference>
<sequence>MSEQKVPRCVEQRIIIKFLVGENVQPSEILQRLKKQYREECLSRTRVFEWCKCFREGRERVENEPHNRRPRTSITPTGWVGLDGDWMGVIHVDFLTEANTINAAYYSALLETEIKEKIRSKRKRGGKRVAFLQDNARPHTAKTTMATISKLKWDLLPHPPYSPDLAPSDFYLFGQLKSHLQGMRLADNDAVIHSVREWICRQPLDFYEKGIRMLPGRWKKCIESGGEYFEE</sequence>
<accession>A0AAN9VQW1</accession>